<reference evidence="1 2" key="1">
    <citation type="submission" date="2017-01" db="EMBL/GenBank/DDBJ databases">
        <title>A new Hymenobacter.</title>
        <authorList>
            <person name="Liang Y."/>
            <person name="Feng F."/>
        </authorList>
    </citation>
    <scope>NUCLEOTIDE SEQUENCE [LARGE SCALE GENOMIC DNA]</scope>
    <source>
        <strain evidence="1">MIMBbqt21</strain>
    </source>
</reference>
<sequence length="241" mass="27009">MDSLPLSTEHYIGNELSLFEKAVNWKVYYGSKLKPYLKNRVLEVGAGIGGTTLSLCDGSQKEWLCVEPDASLASDISKLLETKKLPDCCHLHVGTLADLPPQAPFDTIMYIDVVEHIEDDRSELALAYEHLAPKGVLIVLVPAYQWLYSPFDKAIGHYRRYTRSMLLKAMPPQSKILHAWYLDSFGLLASSANKVLLKQSNPTPKQIKFWDSMLVPVSKVTDKIVQHRFGKSVLVIAQKPG</sequence>
<comment type="caution">
    <text evidence="1">The sequence shown here is derived from an EMBL/GenBank/DDBJ whole genome shotgun (WGS) entry which is preliminary data.</text>
</comment>
<evidence type="ECO:0000313" key="1">
    <source>
        <dbReference type="EMBL" id="OUJ71958.1"/>
    </source>
</evidence>
<keyword evidence="1" id="KW-0808">Transferase</keyword>
<dbReference type="EMBL" id="MTSE01000013">
    <property type="protein sequence ID" value="OUJ71958.1"/>
    <property type="molecule type" value="Genomic_DNA"/>
</dbReference>
<dbReference type="RefSeq" id="WP_086595936.1">
    <property type="nucleotide sequence ID" value="NZ_MTSE01000013.1"/>
</dbReference>
<dbReference type="InterPro" id="IPR029063">
    <property type="entry name" value="SAM-dependent_MTases_sf"/>
</dbReference>
<dbReference type="Gene3D" id="3.40.50.150">
    <property type="entry name" value="Vaccinia Virus protein VP39"/>
    <property type="match status" value="1"/>
</dbReference>
<protein>
    <submittedName>
        <fullName evidence="1">Methyltransferase type 12</fullName>
    </submittedName>
</protein>
<dbReference type="Pfam" id="PF13489">
    <property type="entry name" value="Methyltransf_23"/>
    <property type="match status" value="1"/>
</dbReference>
<dbReference type="GO" id="GO:0008168">
    <property type="term" value="F:methyltransferase activity"/>
    <property type="evidence" value="ECO:0007669"/>
    <property type="project" value="UniProtKB-KW"/>
</dbReference>
<dbReference type="Proteomes" id="UP000194873">
    <property type="component" value="Unassembled WGS sequence"/>
</dbReference>
<dbReference type="AlphaFoldDB" id="A0A243W980"/>
<dbReference type="CDD" id="cd02440">
    <property type="entry name" value="AdoMet_MTases"/>
    <property type="match status" value="1"/>
</dbReference>
<gene>
    <name evidence="1" type="ORF">BXP70_20285</name>
</gene>
<accession>A0A243W980</accession>
<keyword evidence="1" id="KW-0489">Methyltransferase</keyword>
<name>A0A243W980_9BACT</name>
<dbReference type="OrthoDB" id="1524727at2"/>
<proteinExistence type="predicted"/>
<dbReference type="GO" id="GO:0032259">
    <property type="term" value="P:methylation"/>
    <property type="evidence" value="ECO:0007669"/>
    <property type="project" value="UniProtKB-KW"/>
</dbReference>
<evidence type="ECO:0000313" key="2">
    <source>
        <dbReference type="Proteomes" id="UP000194873"/>
    </source>
</evidence>
<organism evidence="1 2">
    <name type="scientific">Hymenobacter crusticola</name>
    <dbReference type="NCBI Taxonomy" id="1770526"/>
    <lineage>
        <taxon>Bacteria</taxon>
        <taxon>Pseudomonadati</taxon>
        <taxon>Bacteroidota</taxon>
        <taxon>Cytophagia</taxon>
        <taxon>Cytophagales</taxon>
        <taxon>Hymenobacteraceae</taxon>
        <taxon>Hymenobacter</taxon>
    </lineage>
</organism>
<keyword evidence="2" id="KW-1185">Reference proteome</keyword>
<dbReference type="SUPFAM" id="SSF53335">
    <property type="entry name" value="S-adenosyl-L-methionine-dependent methyltransferases"/>
    <property type="match status" value="1"/>
</dbReference>